<dbReference type="CDD" id="cd06587">
    <property type="entry name" value="VOC"/>
    <property type="match status" value="1"/>
</dbReference>
<dbReference type="EMBL" id="MN740601">
    <property type="protein sequence ID" value="QHS78661.1"/>
    <property type="molecule type" value="Genomic_DNA"/>
</dbReference>
<evidence type="ECO:0000313" key="3">
    <source>
        <dbReference type="EMBL" id="QHS78661.1"/>
    </source>
</evidence>
<dbReference type="AlphaFoldDB" id="A0A6C0AH45"/>
<evidence type="ECO:0000259" key="2">
    <source>
        <dbReference type="PROSITE" id="PS51819"/>
    </source>
</evidence>
<dbReference type="PRINTS" id="PR00081">
    <property type="entry name" value="GDHRDH"/>
</dbReference>
<feature type="domain" description="VOC" evidence="2">
    <location>
        <begin position="331"/>
        <end position="444"/>
    </location>
</feature>
<organism evidence="3">
    <name type="scientific">viral metagenome</name>
    <dbReference type="NCBI Taxonomy" id="1070528"/>
    <lineage>
        <taxon>unclassified sequences</taxon>
        <taxon>metagenomes</taxon>
        <taxon>organismal metagenomes</taxon>
    </lineage>
</organism>
<feature type="transmembrane region" description="Helical" evidence="1">
    <location>
        <begin position="7"/>
        <end position="25"/>
    </location>
</feature>
<sequence>MISSISYAFVSLVFYLFYCTFIKYIRIFPLVNNDEISKVVLITGCDTGFGHKLAYTASSAGFEVIAVCKTEEGRSKFIKNKTENPSHTVVADLMNEKDLERVVKLTKYVIKNRGLYSIINNAGICIPGNIDWLPTDVFKKTMRLNFFVPIELTYKLLPEIKKACGRIINVTSANALTSLPTMSPYSASIQALEAYSESLRREMLNFNVKVVLIQPSIMNTPFASTLAEKWLSTFKSADISRTAYYGSDWSNKTHNNIVSVINSVNADYKETIWDILGALTVSNPPEKILSGYLAKCISLFLSAIPDYFKDRMLHYTIYPYHIPLKIPPYNTISHITIIVQNLEKSLDWYEKIGFVKIGSKIDNCHFMKAGSSKCWKPMILLKEDICMVRQTCSSKLCIYTCDIHSVVKRLETLNICPSKINRNNKYYLAHFKDPDGFDVYFIEFIMPLYNIFMCFVRFFYKLNDPQMFHLTLNIDSYSKDYNALKMIGFTDILFKSPYSISIGDFSDSNIIALVKLPKDKFVITLTSSNNTNINNEIEYTLPDSISISVKNVEKKILNLKKYGLRCEQALLTNYPIFGKVLVAKVYVNDNCIELCEYIGESTNI</sequence>
<dbReference type="PROSITE" id="PS51819">
    <property type="entry name" value="VOC"/>
    <property type="match status" value="1"/>
</dbReference>
<dbReference type="Gene3D" id="3.40.50.720">
    <property type="entry name" value="NAD(P)-binding Rossmann-like Domain"/>
    <property type="match status" value="1"/>
</dbReference>
<dbReference type="GO" id="GO:0016491">
    <property type="term" value="F:oxidoreductase activity"/>
    <property type="evidence" value="ECO:0007669"/>
    <property type="project" value="TreeGrafter"/>
</dbReference>
<dbReference type="PRINTS" id="PR00080">
    <property type="entry name" value="SDRFAMILY"/>
</dbReference>
<accession>A0A6C0AH45</accession>
<dbReference type="PANTHER" id="PTHR43313:SF1">
    <property type="entry name" value="3BETA-HYDROXYSTEROID DEHYDROGENASE DHS-16"/>
    <property type="match status" value="1"/>
</dbReference>
<dbReference type="GO" id="GO:0008202">
    <property type="term" value="P:steroid metabolic process"/>
    <property type="evidence" value="ECO:0007669"/>
    <property type="project" value="TreeGrafter"/>
</dbReference>
<name>A0A6C0AH45_9ZZZZ</name>
<protein>
    <recommendedName>
        <fullName evidence="2">VOC domain-containing protein</fullName>
    </recommendedName>
</protein>
<keyword evidence="1" id="KW-0472">Membrane</keyword>
<keyword evidence="1" id="KW-1133">Transmembrane helix</keyword>
<proteinExistence type="predicted"/>
<dbReference type="InterPro" id="IPR029068">
    <property type="entry name" value="Glyas_Bleomycin-R_OHBP_Dase"/>
</dbReference>
<dbReference type="InterPro" id="IPR002347">
    <property type="entry name" value="SDR_fam"/>
</dbReference>
<dbReference type="SUPFAM" id="SSF51735">
    <property type="entry name" value="NAD(P)-binding Rossmann-fold domains"/>
    <property type="match status" value="1"/>
</dbReference>
<evidence type="ECO:0000256" key="1">
    <source>
        <dbReference type="SAM" id="Phobius"/>
    </source>
</evidence>
<keyword evidence="1" id="KW-0812">Transmembrane</keyword>
<dbReference type="SUPFAM" id="SSF54593">
    <property type="entry name" value="Glyoxalase/Bleomycin resistance protein/Dihydroxybiphenyl dioxygenase"/>
    <property type="match status" value="1"/>
</dbReference>
<dbReference type="InterPro" id="IPR036291">
    <property type="entry name" value="NAD(P)-bd_dom_sf"/>
</dbReference>
<dbReference type="PANTHER" id="PTHR43313">
    <property type="entry name" value="SHORT-CHAIN DEHYDROGENASE/REDUCTASE FAMILY 9C"/>
    <property type="match status" value="1"/>
</dbReference>
<reference evidence="3" key="1">
    <citation type="journal article" date="2020" name="Nature">
        <title>Giant virus diversity and host interactions through global metagenomics.</title>
        <authorList>
            <person name="Schulz F."/>
            <person name="Roux S."/>
            <person name="Paez-Espino D."/>
            <person name="Jungbluth S."/>
            <person name="Walsh D.A."/>
            <person name="Denef V.J."/>
            <person name="McMahon K.D."/>
            <person name="Konstantinidis K.T."/>
            <person name="Eloe-Fadrosh E.A."/>
            <person name="Kyrpides N.C."/>
            <person name="Woyke T."/>
        </authorList>
    </citation>
    <scope>NUCLEOTIDE SEQUENCE</scope>
    <source>
        <strain evidence="3">GVMAG-S-1024976-23</strain>
    </source>
</reference>
<dbReference type="Pfam" id="PF00106">
    <property type="entry name" value="adh_short"/>
    <property type="match status" value="1"/>
</dbReference>
<dbReference type="InterPro" id="IPR037523">
    <property type="entry name" value="VOC_core"/>
</dbReference>
<dbReference type="Gene3D" id="3.10.180.10">
    <property type="entry name" value="2,3-Dihydroxybiphenyl 1,2-Dioxygenase, domain 1"/>
    <property type="match status" value="1"/>
</dbReference>